<dbReference type="GO" id="GO:0003924">
    <property type="term" value="F:GTPase activity"/>
    <property type="evidence" value="ECO:0007669"/>
    <property type="project" value="InterPro"/>
</dbReference>
<evidence type="ECO:0000256" key="1">
    <source>
        <dbReference type="ARBA" id="ARBA00005290"/>
    </source>
</evidence>
<keyword evidence="3" id="KW-0597">Phosphoprotein</keyword>
<dbReference type="PANTHER" id="PTHR21231:SF8">
    <property type="entry name" value="GPN-LOOP GTPASE 1"/>
    <property type="match status" value="1"/>
</dbReference>
<dbReference type="GO" id="GO:0005737">
    <property type="term" value="C:cytoplasm"/>
    <property type="evidence" value="ECO:0007669"/>
    <property type="project" value="UniProtKB-SubCell"/>
</dbReference>
<keyword evidence="5 7" id="KW-0378">Hydrolase</keyword>
<dbReference type="PANTHER" id="PTHR21231">
    <property type="entry name" value="XPA-BINDING PROTEIN 1-RELATED"/>
    <property type="match status" value="1"/>
</dbReference>
<reference evidence="10" key="1">
    <citation type="submission" date="2020-11" db="EMBL/GenBank/DDBJ databases">
        <authorList>
            <person name="Tran Van P."/>
        </authorList>
    </citation>
    <scope>NUCLEOTIDE SEQUENCE</scope>
</reference>
<sequence>MAGSGKTTFVQRIASYLYSEHRQPYVINLDPACHEVPYPANIDIRDTVKYKEVMKQYKLGPNGAIVTSLNLFSTKFDKVITLLEKAAVDHEFAILDTPGQIEVFTWSASGNIITESLASTFPTVVVYVMDTVRSVSPITFMSNMLYACSILYKTKLPFIVVMNKVDVVEHGYAVEWMQDFESFQEALESESSYRSNLTQSMSLALDEFYSELKCVGVSALTGAGIPEFFRCVEDAAKEYEKDYRVEWERLRAEKTATQKQKQEDKLKQLEVDIEQGKGESVSLISTIPAGRGVSEIYLKHPGNESSEDSEGEEVGRGEIEEDLEEQVQGESFRDFLEQQKRVQQKRVAVEQARQESQQ</sequence>
<comment type="function">
    <text evidence="7">Small GTPase required for proper nuclear import of RNA polymerase II (RNAPII). May act at an RNAP assembly step prior to nuclear import.</text>
</comment>
<gene>
    <name evidence="10" type="ORF">TSIB3V08_LOCUS9928</name>
</gene>
<dbReference type="EMBL" id="OC006098">
    <property type="protein sequence ID" value="CAD7265899.1"/>
    <property type="molecule type" value="Genomic_DNA"/>
</dbReference>
<keyword evidence="8" id="KW-0175">Coiled coil</keyword>
<evidence type="ECO:0000256" key="2">
    <source>
        <dbReference type="ARBA" id="ARBA00022490"/>
    </source>
</evidence>
<dbReference type="Pfam" id="PF03029">
    <property type="entry name" value="ATP_bind_1"/>
    <property type="match status" value="1"/>
</dbReference>
<feature type="coiled-coil region" evidence="8">
    <location>
        <begin position="252"/>
        <end position="279"/>
    </location>
</feature>
<name>A0A7R9G4N6_TIMSH</name>
<dbReference type="InterPro" id="IPR004130">
    <property type="entry name" value="Gpn"/>
</dbReference>
<proteinExistence type="inferred from homology"/>
<protein>
    <recommendedName>
        <fullName evidence="7">GPN-loop GTPase</fullName>
        <ecNumber evidence="7">3.6.5.-</ecNumber>
    </recommendedName>
</protein>
<evidence type="ECO:0000256" key="4">
    <source>
        <dbReference type="ARBA" id="ARBA00022741"/>
    </source>
</evidence>
<dbReference type="Gene3D" id="3.40.50.300">
    <property type="entry name" value="P-loop containing nucleotide triphosphate hydrolases"/>
    <property type="match status" value="1"/>
</dbReference>
<dbReference type="FunFam" id="3.40.50.300:FF:000579">
    <property type="entry name" value="GPN-loop GTPase"/>
    <property type="match status" value="1"/>
</dbReference>
<comment type="subcellular location">
    <subcellularLocation>
        <location evidence="7">Cytoplasm</location>
    </subcellularLocation>
    <subcellularLocation>
        <location evidence="7">Nucleus</location>
    </subcellularLocation>
</comment>
<comment type="similarity">
    <text evidence="1 7">Belongs to the GPN-loop GTPase family.</text>
</comment>
<evidence type="ECO:0000256" key="8">
    <source>
        <dbReference type="SAM" id="Coils"/>
    </source>
</evidence>
<keyword evidence="6 7" id="KW-0342">GTP-binding</keyword>
<evidence type="ECO:0000256" key="9">
    <source>
        <dbReference type="SAM" id="MobiDB-lite"/>
    </source>
</evidence>
<dbReference type="InterPro" id="IPR030230">
    <property type="entry name" value="Gpn1/Npa3/XAB1"/>
</dbReference>
<evidence type="ECO:0000256" key="7">
    <source>
        <dbReference type="RuleBase" id="RU365059"/>
    </source>
</evidence>
<accession>A0A7R9G4N6</accession>
<evidence type="ECO:0000313" key="10">
    <source>
        <dbReference type="EMBL" id="CAD7265899.1"/>
    </source>
</evidence>
<dbReference type="GO" id="GO:0005525">
    <property type="term" value="F:GTP binding"/>
    <property type="evidence" value="ECO:0007669"/>
    <property type="project" value="UniProtKB-KW"/>
</dbReference>
<dbReference type="CDD" id="cd17870">
    <property type="entry name" value="GPN1"/>
    <property type="match status" value="1"/>
</dbReference>
<keyword evidence="4 7" id="KW-0547">Nucleotide-binding</keyword>
<dbReference type="SUPFAM" id="SSF52540">
    <property type="entry name" value="P-loop containing nucleoside triphosphate hydrolases"/>
    <property type="match status" value="1"/>
</dbReference>
<dbReference type="GO" id="GO:0005634">
    <property type="term" value="C:nucleus"/>
    <property type="evidence" value="ECO:0007669"/>
    <property type="project" value="UniProtKB-SubCell"/>
</dbReference>
<dbReference type="InterPro" id="IPR027417">
    <property type="entry name" value="P-loop_NTPase"/>
</dbReference>
<keyword evidence="2 7" id="KW-0963">Cytoplasm</keyword>
<dbReference type="AlphaFoldDB" id="A0A7R9G4N6"/>
<comment type="subunit">
    <text evidence="7">Binds to RNA polymerase II.</text>
</comment>
<organism evidence="10">
    <name type="scientific">Timema shepardi</name>
    <name type="common">Walking stick</name>
    <dbReference type="NCBI Taxonomy" id="629360"/>
    <lineage>
        <taxon>Eukaryota</taxon>
        <taxon>Metazoa</taxon>
        <taxon>Ecdysozoa</taxon>
        <taxon>Arthropoda</taxon>
        <taxon>Hexapoda</taxon>
        <taxon>Insecta</taxon>
        <taxon>Pterygota</taxon>
        <taxon>Neoptera</taxon>
        <taxon>Polyneoptera</taxon>
        <taxon>Phasmatodea</taxon>
        <taxon>Timematodea</taxon>
        <taxon>Timematoidea</taxon>
        <taxon>Timematidae</taxon>
        <taxon>Timema</taxon>
    </lineage>
</organism>
<feature type="region of interest" description="Disordered" evidence="9">
    <location>
        <begin position="299"/>
        <end position="330"/>
    </location>
</feature>
<dbReference type="EC" id="3.6.5.-" evidence="7"/>
<evidence type="ECO:0000256" key="6">
    <source>
        <dbReference type="ARBA" id="ARBA00023134"/>
    </source>
</evidence>
<evidence type="ECO:0000256" key="3">
    <source>
        <dbReference type="ARBA" id="ARBA00022553"/>
    </source>
</evidence>
<evidence type="ECO:0000256" key="5">
    <source>
        <dbReference type="ARBA" id="ARBA00022801"/>
    </source>
</evidence>